<evidence type="ECO:0000313" key="3">
    <source>
        <dbReference type="Proteomes" id="UP000068164"/>
    </source>
</evidence>
<dbReference type="AlphaFoldDB" id="A0A109JW38"/>
<dbReference type="GO" id="GO:0016747">
    <property type="term" value="F:acyltransferase activity, transferring groups other than amino-acyl groups"/>
    <property type="evidence" value="ECO:0007669"/>
    <property type="project" value="InterPro"/>
</dbReference>
<dbReference type="InterPro" id="IPR000182">
    <property type="entry name" value="GNAT_dom"/>
</dbReference>
<gene>
    <name evidence="2" type="ORF">AS026_35130</name>
</gene>
<reference evidence="2 3" key="1">
    <citation type="submission" date="2015-11" db="EMBL/GenBank/DDBJ databases">
        <title>Draft Genome Sequence of the Strain BR 10423 (Rhizobium sp.) isolated from nodules of Mimosa pudica.</title>
        <authorList>
            <person name="Barauna A.C."/>
            <person name="Zilli J.E."/>
            <person name="Simoes-Araujo J.L."/>
            <person name="Reis V.M."/>
            <person name="James E.K."/>
            <person name="Reis F.B.Jr."/>
            <person name="Rouws L.F."/>
            <person name="Passos S.R."/>
            <person name="Gois S.R."/>
        </authorList>
    </citation>
    <scope>NUCLEOTIDE SEQUENCE [LARGE SCALE GENOMIC DNA]</scope>
    <source>
        <strain evidence="2 3">BR10423</strain>
    </source>
</reference>
<dbReference type="EMBL" id="LNCD01000042">
    <property type="protein sequence ID" value="KWV56158.1"/>
    <property type="molecule type" value="Genomic_DNA"/>
</dbReference>
<protein>
    <submittedName>
        <fullName evidence="2">Acetyltransferase</fullName>
    </submittedName>
</protein>
<comment type="caution">
    <text evidence="2">The sequence shown here is derived from an EMBL/GenBank/DDBJ whole genome shotgun (WGS) entry which is preliminary data.</text>
</comment>
<name>A0A109JW38_9HYPH</name>
<dbReference type="OrthoDB" id="9775804at2"/>
<evidence type="ECO:0000259" key="1">
    <source>
        <dbReference type="PROSITE" id="PS51186"/>
    </source>
</evidence>
<accession>A0A109JW38</accession>
<sequence length="148" mass="16791">MPIIYRRVTRDEALLNADIIVEAYARPPWHEEWCLQNAVSRIDELTTTPMCLAVAAFDAERPVGFAFGLPHTSVMGRGIHVAEIAIRPRYQRAGIGSRLLHTLEEDARAMGYVHVWLVSRSTGGVAEYYKSNDYEHSEKLCVYSKKLK</sequence>
<keyword evidence="3" id="KW-1185">Reference proteome</keyword>
<dbReference type="Gene3D" id="3.40.630.30">
    <property type="match status" value="1"/>
</dbReference>
<dbReference type="Proteomes" id="UP000068164">
    <property type="component" value="Unassembled WGS sequence"/>
</dbReference>
<dbReference type="CDD" id="cd04301">
    <property type="entry name" value="NAT_SF"/>
    <property type="match status" value="1"/>
</dbReference>
<feature type="domain" description="N-acetyltransferase" evidence="1">
    <location>
        <begin position="3"/>
        <end position="148"/>
    </location>
</feature>
<dbReference type="SUPFAM" id="SSF55729">
    <property type="entry name" value="Acyl-CoA N-acyltransferases (Nat)"/>
    <property type="match status" value="1"/>
</dbReference>
<evidence type="ECO:0000313" key="2">
    <source>
        <dbReference type="EMBL" id="KWV56158.1"/>
    </source>
</evidence>
<dbReference type="RefSeq" id="WP_062369445.1">
    <property type="nucleotide sequence ID" value="NZ_LNCD01000042.1"/>
</dbReference>
<dbReference type="PROSITE" id="PS51186">
    <property type="entry name" value="GNAT"/>
    <property type="match status" value="1"/>
</dbReference>
<proteinExistence type="predicted"/>
<dbReference type="Pfam" id="PF00583">
    <property type="entry name" value="Acetyltransf_1"/>
    <property type="match status" value="1"/>
</dbReference>
<dbReference type="InterPro" id="IPR016181">
    <property type="entry name" value="Acyl_CoA_acyltransferase"/>
</dbReference>
<organism evidence="2 3">
    <name type="scientific">Rhizobium altiplani</name>
    <dbReference type="NCBI Taxonomy" id="1864509"/>
    <lineage>
        <taxon>Bacteria</taxon>
        <taxon>Pseudomonadati</taxon>
        <taxon>Pseudomonadota</taxon>
        <taxon>Alphaproteobacteria</taxon>
        <taxon>Hyphomicrobiales</taxon>
        <taxon>Rhizobiaceae</taxon>
        <taxon>Rhizobium/Agrobacterium group</taxon>
        <taxon>Rhizobium</taxon>
    </lineage>
</organism>